<dbReference type="PANTHER" id="PTHR33295">
    <property type="entry name" value="ATPASE"/>
    <property type="match status" value="1"/>
</dbReference>
<dbReference type="Pfam" id="PF13635">
    <property type="entry name" value="DUF4143"/>
    <property type="match status" value="1"/>
</dbReference>
<feature type="domain" description="DUF4143" evidence="2">
    <location>
        <begin position="217"/>
        <end position="377"/>
    </location>
</feature>
<evidence type="ECO:0000259" key="2">
    <source>
        <dbReference type="Pfam" id="PF13635"/>
    </source>
</evidence>
<protein>
    <recommendedName>
        <fullName evidence="5">AAA domain-containing protein</fullName>
    </recommendedName>
</protein>
<dbReference type="EMBL" id="MHJU01000017">
    <property type="protein sequence ID" value="OGY73135.1"/>
    <property type="molecule type" value="Genomic_DNA"/>
</dbReference>
<proteinExistence type="predicted"/>
<dbReference type="PANTHER" id="PTHR33295:SF18">
    <property type="entry name" value="AAA+ ATPASE DOMAIN-CONTAINING PROTEIN"/>
    <property type="match status" value="1"/>
</dbReference>
<sequence length="430" mass="48857">MLVQVIHSLLDEGVAQERIFRVQFDELPDLIKLEGNTILELARWYSQQVLHKTLNQAALDNEPAYIFLDEVQNLPNWGPQLKHLIDIYQPRAVITGSSALRLEVGKDSLAGRVHTLDMGPLFLREIAEIRQFGKLEPFLPLNGLAPLKKKDFWLDLRQFGLKNQILREQAFSAFSERGAYPVAQVNADHSWEELGDQLNETVVKRAIQHDLRLGVRGQKRDEHLLEEVFRFVCRYIGQSPSSAFYVNELKNIMNANIGWNRVLTYLKFLDGTLLIGLIEPLELRLKKKKGPPKLCLCDHALRAAWLQEVIPLTEVGLAQSPHLSDLAGHIAESAAGYFLKSITGLDVAHFPARDSEPEVDFILTIGEQRIPIEVKYSRHIDYKDTHGLRSFIDKAHYNAPFGLLVTLGEEVKTDDPRIVALPLSTLLFMR</sequence>
<evidence type="ECO:0008006" key="5">
    <source>
        <dbReference type="Google" id="ProtNLM"/>
    </source>
</evidence>
<evidence type="ECO:0000259" key="1">
    <source>
        <dbReference type="Pfam" id="PF13173"/>
    </source>
</evidence>
<dbReference type="InterPro" id="IPR025420">
    <property type="entry name" value="DUF4143"/>
</dbReference>
<dbReference type="AlphaFoldDB" id="A0A1G2A8Y5"/>
<feature type="domain" description="AAA" evidence="1">
    <location>
        <begin position="3"/>
        <end position="126"/>
    </location>
</feature>
<dbReference type="Pfam" id="PF13173">
    <property type="entry name" value="AAA_14"/>
    <property type="match status" value="1"/>
</dbReference>
<name>A0A1G2A8Y5_9BACT</name>
<evidence type="ECO:0000313" key="3">
    <source>
        <dbReference type="EMBL" id="OGY73135.1"/>
    </source>
</evidence>
<dbReference type="Proteomes" id="UP000178315">
    <property type="component" value="Unassembled WGS sequence"/>
</dbReference>
<dbReference type="SUPFAM" id="SSF52540">
    <property type="entry name" value="P-loop containing nucleoside triphosphate hydrolases"/>
    <property type="match status" value="1"/>
</dbReference>
<dbReference type="InterPro" id="IPR041682">
    <property type="entry name" value="AAA_14"/>
</dbReference>
<dbReference type="InterPro" id="IPR027417">
    <property type="entry name" value="P-loop_NTPase"/>
</dbReference>
<evidence type="ECO:0000313" key="4">
    <source>
        <dbReference type="Proteomes" id="UP000178315"/>
    </source>
</evidence>
<reference evidence="3 4" key="1">
    <citation type="journal article" date="2016" name="Nat. Commun.">
        <title>Thousands of microbial genomes shed light on interconnected biogeochemical processes in an aquifer system.</title>
        <authorList>
            <person name="Anantharaman K."/>
            <person name="Brown C.T."/>
            <person name="Hug L.A."/>
            <person name="Sharon I."/>
            <person name="Castelle C.J."/>
            <person name="Probst A.J."/>
            <person name="Thomas B.C."/>
            <person name="Singh A."/>
            <person name="Wilkins M.J."/>
            <person name="Karaoz U."/>
            <person name="Brodie E.L."/>
            <person name="Williams K.H."/>
            <person name="Hubbard S.S."/>
            <person name="Banfield J.F."/>
        </authorList>
    </citation>
    <scope>NUCLEOTIDE SEQUENCE [LARGE SCALE GENOMIC DNA]</scope>
</reference>
<accession>A0A1G2A8Y5</accession>
<comment type="caution">
    <text evidence="3">The sequence shown here is derived from an EMBL/GenBank/DDBJ whole genome shotgun (WGS) entry which is preliminary data.</text>
</comment>
<gene>
    <name evidence="3" type="ORF">A3H61_02930</name>
</gene>
<organism evidence="3 4">
    <name type="scientific">Candidatus Jacksonbacteria bacterium RIFCSPLOWO2_02_FULL_44_20</name>
    <dbReference type="NCBI Taxonomy" id="1798460"/>
    <lineage>
        <taxon>Bacteria</taxon>
        <taxon>Candidatus Jacksoniibacteriota</taxon>
    </lineage>
</organism>